<proteinExistence type="predicted"/>
<keyword evidence="2" id="KW-1185">Reference proteome</keyword>
<dbReference type="Proteomes" id="UP000720344">
    <property type="component" value="Unassembled WGS sequence"/>
</dbReference>
<accession>A0ABX0WIR8</accession>
<organism evidence="1 2">
    <name type="scientific">Rhodocyclus gracilis</name>
    <dbReference type="NCBI Taxonomy" id="2929842"/>
    <lineage>
        <taxon>Bacteria</taxon>
        <taxon>Pseudomonadati</taxon>
        <taxon>Pseudomonadota</taxon>
        <taxon>Betaproteobacteria</taxon>
        <taxon>Rhodocyclales</taxon>
        <taxon>Rhodocyclaceae</taxon>
        <taxon>Rhodocyclus</taxon>
    </lineage>
</organism>
<evidence type="ECO:0000313" key="2">
    <source>
        <dbReference type="Proteomes" id="UP000720344"/>
    </source>
</evidence>
<dbReference type="EMBL" id="JAATWB010000003">
    <property type="protein sequence ID" value="NJA88726.1"/>
    <property type="molecule type" value="Genomic_DNA"/>
</dbReference>
<sequence length="203" mass="21686">MHVNNDLRRRRTLSAWPAGVSALWLTAGLLSLTPTVALAHGEAVTPHRLPAIEVRGELPPLKAGVASLKFGEFFAMPVGPLGLEPSARLLALNGKTVRLVGYMVREEEPTAGRFLFSPLPVVLGDEDESLSDDLPPSTVTVHVQGAGTQTTPYIDGLLHLTGTLEVGAQEEADGRVSSVRLQLDAPLSKRLLRARPVVRAAAR</sequence>
<evidence type="ECO:0000313" key="1">
    <source>
        <dbReference type="EMBL" id="NJA88726.1"/>
    </source>
</evidence>
<dbReference type="RefSeq" id="WP_167681211.1">
    <property type="nucleotide sequence ID" value="NZ_JAATWB010000003.1"/>
</dbReference>
<reference evidence="2" key="1">
    <citation type="submission" date="2020-03" db="EMBL/GenBank/DDBJ databases">
        <title>Whole-genome sequence of the purple nonsulfur bacterium Rhodocyclus tenuis DSM112.</title>
        <authorList>
            <person name="Kyndt J.A."/>
            <person name="Meyer T.E."/>
        </authorList>
    </citation>
    <scope>NUCLEOTIDE SEQUENCE [LARGE SCALE GENOMIC DNA]</scope>
    <source>
        <strain evidence="2">DSM 112</strain>
    </source>
</reference>
<gene>
    <name evidence="1" type="ORF">HCX48_05740</name>
</gene>
<evidence type="ECO:0008006" key="3">
    <source>
        <dbReference type="Google" id="ProtNLM"/>
    </source>
</evidence>
<comment type="caution">
    <text evidence="1">The sequence shown here is derived from an EMBL/GenBank/DDBJ whole genome shotgun (WGS) entry which is preliminary data.</text>
</comment>
<protein>
    <recommendedName>
        <fullName evidence="3">DUF5666 domain-containing protein</fullName>
    </recommendedName>
</protein>
<name>A0ABX0WIR8_9RHOO</name>